<proteinExistence type="predicted"/>
<evidence type="ECO:0000313" key="2">
    <source>
        <dbReference type="EMBL" id="HEF86755.1"/>
    </source>
</evidence>
<dbReference type="SUPFAM" id="SSF51430">
    <property type="entry name" value="NAD(P)-linked oxidoreductase"/>
    <property type="match status" value="1"/>
</dbReference>
<evidence type="ECO:0000259" key="1">
    <source>
        <dbReference type="Pfam" id="PF00248"/>
    </source>
</evidence>
<dbReference type="InterPro" id="IPR018170">
    <property type="entry name" value="Aldo/ket_reductase_CS"/>
</dbReference>
<name>A0A7C2BJP6_9CREN</name>
<dbReference type="PANTHER" id="PTHR43638:SF3">
    <property type="entry name" value="ALDEHYDE REDUCTASE"/>
    <property type="match status" value="1"/>
</dbReference>
<feature type="domain" description="NADP-dependent oxidoreductase" evidence="1">
    <location>
        <begin position="18"/>
        <end position="268"/>
    </location>
</feature>
<comment type="caution">
    <text evidence="2">The sequence shown here is derived from an EMBL/GenBank/DDBJ whole genome shotgun (WGS) entry which is preliminary data.</text>
</comment>
<reference evidence="2" key="1">
    <citation type="journal article" date="2020" name="mSystems">
        <title>Genome- and Community-Level Interaction Insights into Carbon Utilization and Element Cycling Functions of Hydrothermarchaeota in Hydrothermal Sediment.</title>
        <authorList>
            <person name="Zhou Z."/>
            <person name="Liu Y."/>
            <person name="Xu W."/>
            <person name="Pan J."/>
            <person name="Luo Z.H."/>
            <person name="Li M."/>
        </authorList>
    </citation>
    <scope>NUCLEOTIDE SEQUENCE [LARGE SCALE GENOMIC DNA]</scope>
    <source>
        <strain evidence="2">SpSt-23</strain>
    </source>
</reference>
<dbReference type="InterPro" id="IPR023210">
    <property type="entry name" value="NADP_OxRdtase_dom"/>
</dbReference>
<dbReference type="PROSITE" id="PS00062">
    <property type="entry name" value="ALDOKETO_REDUCTASE_2"/>
    <property type="match status" value="1"/>
</dbReference>
<dbReference type="CDD" id="cd19072">
    <property type="entry name" value="AKR_AKR3F1-like"/>
    <property type="match status" value="1"/>
</dbReference>
<dbReference type="InterPro" id="IPR036812">
    <property type="entry name" value="NAD(P)_OxRdtase_dom_sf"/>
</dbReference>
<dbReference type="EMBL" id="DSJT01000003">
    <property type="protein sequence ID" value="HEF86755.1"/>
    <property type="molecule type" value="Genomic_DNA"/>
</dbReference>
<sequence length="269" mass="30450">MPGSIDRKRIGSDTISSIGLGTYGIKNYSKAFEAYVYGLTNGIDHVDTAEMYDMGRAEEFVGEVIKHVGRDGVFITTKMLPNRLDDREKIVRTAQESLRRLGVSYVDLYLIHWPNERLSITQQVQNFEVLIDKGLTRYIGVSNFSLNQLKEAVYGAKKTPIVALQVHYSVLNRVEVEEQLLPFCMSQKITLQAYTPIERGSVKDNPCIKAVSERTGKTPIQVSLNYLISHENVVAIPKAERIEHVKELIGAMGWRIPEAQMNYLKKCLQ</sequence>
<dbReference type="AlphaFoldDB" id="A0A7C2BJP6"/>
<dbReference type="Gene3D" id="3.20.20.100">
    <property type="entry name" value="NADP-dependent oxidoreductase domain"/>
    <property type="match status" value="1"/>
</dbReference>
<dbReference type="InterPro" id="IPR020471">
    <property type="entry name" value="AKR"/>
</dbReference>
<dbReference type="GO" id="GO:0016491">
    <property type="term" value="F:oxidoreductase activity"/>
    <property type="evidence" value="ECO:0007669"/>
    <property type="project" value="InterPro"/>
</dbReference>
<protein>
    <submittedName>
        <fullName evidence="2">Aldo/keto reductase</fullName>
    </submittedName>
</protein>
<dbReference type="PRINTS" id="PR00069">
    <property type="entry name" value="ALDKETRDTASE"/>
</dbReference>
<dbReference type="Pfam" id="PF00248">
    <property type="entry name" value="Aldo_ket_red"/>
    <property type="match status" value="1"/>
</dbReference>
<gene>
    <name evidence="2" type="ORF">ENP55_00275</name>
</gene>
<dbReference type="PANTHER" id="PTHR43638">
    <property type="entry name" value="OXIDOREDUCTASE, ALDO/KETO REDUCTASE FAMILY PROTEIN"/>
    <property type="match status" value="1"/>
</dbReference>
<dbReference type="PIRSF" id="PIRSF000097">
    <property type="entry name" value="AKR"/>
    <property type="match status" value="1"/>
</dbReference>
<accession>A0A7C2BJP6</accession>
<organism evidence="2">
    <name type="scientific">Thermosphaera aggregans</name>
    <dbReference type="NCBI Taxonomy" id="54254"/>
    <lineage>
        <taxon>Archaea</taxon>
        <taxon>Thermoproteota</taxon>
        <taxon>Thermoprotei</taxon>
        <taxon>Desulfurococcales</taxon>
        <taxon>Desulfurococcaceae</taxon>
        <taxon>Thermosphaera</taxon>
    </lineage>
</organism>